<name>A0A6C0D6C1_9ZZZZ</name>
<evidence type="ECO:0000313" key="4">
    <source>
        <dbReference type="EMBL" id="QHT12081.1"/>
    </source>
</evidence>
<keyword evidence="3" id="KW-0472">Membrane</keyword>
<organism evidence="4">
    <name type="scientific">viral metagenome</name>
    <dbReference type="NCBI Taxonomy" id="1070528"/>
    <lineage>
        <taxon>unclassified sequences</taxon>
        <taxon>metagenomes</taxon>
        <taxon>organismal metagenomes</taxon>
    </lineage>
</organism>
<keyword evidence="1" id="KW-0175">Coiled coil</keyword>
<dbReference type="AlphaFoldDB" id="A0A6C0D6C1"/>
<feature type="compositionally biased region" description="Low complexity" evidence="2">
    <location>
        <begin position="13"/>
        <end position="29"/>
    </location>
</feature>
<evidence type="ECO:0000256" key="1">
    <source>
        <dbReference type="SAM" id="Coils"/>
    </source>
</evidence>
<sequence length="218" mass="25943">MSNIEEHFAPNANDNSDNESISSVESVESVEMPVKRYATRSQNASTVIKHLKEENLKIIKNKLKKDESEQIRYLSLDNATKDIEIMELKEKIQKYENLLSPIQEYEKVLKNIDKNIETYKLLIEKLNINNYKELMDFESQEIITVTLPENTSVELETSIESLNTVYTIKKNNQDKNRDNFRDKLFWTGFEARRNYYKYIEFVVGFIMFYFTLYFYFGK</sequence>
<reference evidence="4" key="1">
    <citation type="journal article" date="2020" name="Nature">
        <title>Giant virus diversity and host interactions through global metagenomics.</title>
        <authorList>
            <person name="Schulz F."/>
            <person name="Roux S."/>
            <person name="Paez-Espino D."/>
            <person name="Jungbluth S."/>
            <person name="Walsh D.A."/>
            <person name="Denef V.J."/>
            <person name="McMahon K.D."/>
            <person name="Konstantinidis K.T."/>
            <person name="Eloe-Fadrosh E.A."/>
            <person name="Kyrpides N.C."/>
            <person name="Woyke T."/>
        </authorList>
    </citation>
    <scope>NUCLEOTIDE SEQUENCE</scope>
    <source>
        <strain evidence="4">GVMAG-M-3300023174-129</strain>
    </source>
</reference>
<keyword evidence="3" id="KW-0812">Transmembrane</keyword>
<accession>A0A6C0D6C1</accession>
<evidence type="ECO:0000256" key="3">
    <source>
        <dbReference type="SAM" id="Phobius"/>
    </source>
</evidence>
<dbReference type="EMBL" id="MN739541">
    <property type="protein sequence ID" value="QHT12081.1"/>
    <property type="molecule type" value="Genomic_DNA"/>
</dbReference>
<feature type="coiled-coil region" evidence="1">
    <location>
        <begin position="49"/>
        <end position="129"/>
    </location>
</feature>
<evidence type="ECO:0000256" key="2">
    <source>
        <dbReference type="SAM" id="MobiDB-lite"/>
    </source>
</evidence>
<protein>
    <submittedName>
        <fullName evidence="4">Uncharacterized protein</fullName>
    </submittedName>
</protein>
<proteinExistence type="predicted"/>
<feature type="region of interest" description="Disordered" evidence="2">
    <location>
        <begin position="1"/>
        <end position="29"/>
    </location>
</feature>
<feature type="transmembrane region" description="Helical" evidence="3">
    <location>
        <begin position="198"/>
        <end position="216"/>
    </location>
</feature>
<keyword evidence="3" id="KW-1133">Transmembrane helix</keyword>